<dbReference type="AlphaFoldDB" id="C5BY91"/>
<dbReference type="Pfam" id="PF03009">
    <property type="entry name" value="GDPD"/>
    <property type="match status" value="1"/>
</dbReference>
<evidence type="ECO:0000313" key="2">
    <source>
        <dbReference type="EMBL" id="ACQ80991.1"/>
    </source>
</evidence>
<proteinExistence type="predicted"/>
<evidence type="ECO:0000259" key="1">
    <source>
        <dbReference type="PROSITE" id="PS51704"/>
    </source>
</evidence>
<feature type="domain" description="GP-PDE" evidence="1">
    <location>
        <begin position="8"/>
        <end position="232"/>
    </location>
</feature>
<dbReference type="CDD" id="cd08556">
    <property type="entry name" value="GDPD"/>
    <property type="match status" value="1"/>
</dbReference>
<dbReference type="eggNOG" id="COG0584">
    <property type="taxonomic scope" value="Bacteria"/>
</dbReference>
<dbReference type="GO" id="GO:0006629">
    <property type="term" value="P:lipid metabolic process"/>
    <property type="evidence" value="ECO:0007669"/>
    <property type="project" value="InterPro"/>
</dbReference>
<reference evidence="2 3" key="1">
    <citation type="journal article" date="2009" name="Stand. Genomic Sci.">
        <title>Complete genome sequence of Beutenbergia cavernae type strain (HKI 0122).</title>
        <authorList>
            <person name="Land M."/>
            <person name="Pukall R."/>
            <person name="Abt B."/>
            <person name="Goker M."/>
            <person name="Rohde M."/>
            <person name="Glavina Del Rio T."/>
            <person name="Tice H."/>
            <person name="Copeland A."/>
            <person name="Cheng J.F."/>
            <person name="Lucas S."/>
            <person name="Chen F."/>
            <person name="Nolan M."/>
            <person name="Bruce D."/>
            <person name="Goodwin L."/>
            <person name="Pitluck S."/>
            <person name="Ivanova N."/>
            <person name="Mavromatis K."/>
            <person name="Ovchinnikova G."/>
            <person name="Pati A."/>
            <person name="Chen A."/>
            <person name="Palaniappan K."/>
            <person name="Hauser L."/>
            <person name="Chang Y.J."/>
            <person name="Jefferies C.C."/>
            <person name="Saunders E."/>
            <person name="Brettin T."/>
            <person name="Detter J.C."/>
            <person name="Han C."/>
            <person name="Chain P."/>
            <person name="Bristow J."/>
            <person name="Eisen J.A."/>
            <person name="Markowitz V."/>
            <person name="Hugenholtz P."/>
            <person name="Kyrpides N.C."/>
            <person name="Klenk H.P."/>
            <person name="Lapidus A."/>
        </authorList>
    </citation>
    <scope>NUCLEOTIDE SEQUENCE [LARGE SCALE GENOMIC DNA]</scope>
    <source>
        <strain evidence="3">ATCC BAA-8 / DSM 12333 / NBRC 16432</strain>
    </source>
</reference>
<dbReference type="OrthoDB" id="5241788at2"/>
<dbReference type="HOGENOM" id="CLU_030006_3_6_11"/>
<keyword evidence="3" id="KW-1185">Reference proteome</keyword>
<dbReference type="EMBL" id="CP001618">
    <property type="protein sequence ID" value="ACQ80991.1"/>
    <property type="molecule type" value="Genomic_DNA"/>
</dbReference>
<dbReference type="InterPro" id="IPR030395">
    <property type="entry name" value="GP_PDE_dom"/>
</dbReference>
<name>C5BY91_BEUC1</name>
<dbReference type="InterPro" id="IPR017946">
    <property type="entry name" value="PLC-like_Pdiesterase_TIM-brl"/>
</dbReference>
<sequence>MTTTTSTPRIVGHRGAATRAPENTLASFARAVLDGADAVELDVHATRDGRLAVHHDATLGRTSVAGRHAGRIGELTWREVAEVELAGDQRVPELAEALDLIPTDVFVEVKDVAAAAPAARLVRERGLADRVVITSFLPDALRLAASAAPEVRRGLIEVHPTRESPSLLTELGASVYHLCLAGARAEDVAQAQARGLEVGVWTLHTFDEVRRAVDLGCDTLTADDPAWCRAAVESLRAPAAGARPTAIASLPAA</sequence>
<dbReference type="PROSITE" id="PS51704">
    <property type="entry name" value="GP_PDE"/>
    <property type="match status" value="1"/>
</dbReference>
<dbReference type="STRING" id="471853.Bcav_2746"/>
<evidence type="ECO:0000313" key="3">
    <source>
        <dbReference type="Proteomes" id="UP000007962"/>
    </source>
</evidence>
<dbReference type="GO" id="GO:0008081">
    <property type="term" value="F:phosphoric diester hydrolase activity"/>
    <property type="evidence" value="ECO:0007669"/>
    <property type="project" value="InterPro"/>
</dbReference>
<dbReference type="Gene3D" id="3.20.20.190">
    <property type="entry name" value="Phosphatidylinositol (PI) phosphodiesterase"/>
    <property type="match status" value="1"/>
</dbReference>
<organism evidence="2 3">
    <name type="scientific">Beutenbergia cavernae (strain ATCC BAA-8 / DSM 12333 / CCUG 43141 / JCM 11478 / NBRC 16432 / NCIMB 13614 / HKI 0122)</name>
    <dbReference type="NCBI Taxonomy" id="471853"/>
    <lineage>
        <taxon>Bacteria</taxon>
        <taxon>Bacillati</taxon>
        <taxon>Actinomycetota</taxon>
        <taxon>Actinomycetes</taxon>
        <taxon>Micrococcales</taxon>
        <taxon>Beutenbergiaceae</taxon>
        <taxon>Beutenbergia</taxon>
    </lineage>
</organism>
<dbReference type="PANTHER" id="PTHR46211">
    <property type="entry name" value="GLYCEROPHOSPHORYL DIESTER PHOSPHODIESTERASE"/>
    <property type="match status" value="1"/>
</dbReference>
<accession>C5BY91</accession>
<gene>
    <name evidence="2" type="ordered locus">Bcav_2746</name>
</gene>
<dbReference type="KEGG" id="bcv:Bcav_2746"/>
<dbReference type="RefSeq" id="WP_015883231.1">
    <property type="nucleotide sequence ID" value="NC_012669.1"/>
</dbReference>
<dbReference type="PANTHER" id="PTHR46211:SF14">
    <property type="entry name" value="GLYCEROPHOSPHODIESTER PHOSPHODIESTERASE"/>
    <property type="match status" value="1"/>
</dbReference>
<protein>
    <submittedName>
        <fullName evidence="2">Glycerophosphoryl diester phosphodiesterase</fullName>
    </submittedName>
</protein>
<dbReference type="SUPFAM" id="SSF51695">
    <property type="entry name" value="PLC-like phosphodiesterases"/>
    <property type="match status" value="1"/>
</dbReference>
<dbReference type="Proteomes" id="UP000007962">
    <property type="component" value="Chromosome"/>
</dbReference>